<evidence type="ECO:0000256" key="3">
    <source>
        <dbReference type="ARBA" id="ARBA00023239"/>
    </source>
</evidence>
<keyword evidence="6" id="KW-1185">Reference proteome</keyword>
<dbReference type="PANTHER" id="PTHR30502:SF0">
    <property type="entry name" value="PHOSPHOENOLPYRUVATE CARBOXYLASE FAMILY PROTEIN"/>
    <property type="match status" value="1"/>
</dbReference>
<evidence type="ECO:0000256" key="2">
    <source>
        <dbReference type="ARBA" id="ARBA00022723"/>
    </source>
</evidence>
<dbReference type="PANTHER" id="PTHR30502">
    <property type="entry name" value="2-KETO-3-DEOXY-L-RHAMNONATE ALDOLASE"/>
    <property type="match status" value="1"/>
</dbReference>
<dbReference type="GO" id="GO:0016832">
    <property type="term" value="F:aldehyde-lyase activity"/>
    <property type="evidence" value="ECO:0007669"/>
    <property type="project" value="TreeGrafter"/>
</dbReference>
<dbReference type="AlphaFoldDB" id="A0A7X5C3E5"/>
<comment type="similarity">
    <text evidence="1">Belongs to the HpcH/HpaI aldolase family.</text>
</comment>
<dbReference type="InterPro" id="IPR040442">
    <property type="entry name" value="Pyrv_kinase-like_dom_sf"/>
</dbReference>
<dbReference type="Pfam" id="PF03328">
    <property type="entry name" value="HpcH_HpaI"/>
    <property type="match status" value="1"/>
</dbReference>
<dbReference type="SUPFAM" id="SSF51621">
    <property type="entry name" value="Phosphoenolpyruvate/pyruvate domain"/>
    <property type="match status" value="1"/>
</dbReference>
<keyword evidence="2" id="KW-0479">Metal-binding</keyword>
<sequence length="265" mass="29200">MTQQEGARNPLRRKFQAKQQTLGVWVTLESPSITEAAIMMGADWICVDMEHGHLGLKEVMEHVRTVRGSNTAALVRVPSIEQGIVKRVLDIGAHGVLLPLVRGYEDLALGMSFARYPMDGVRGIGGERSVKWGMGMQDYLKDANEETLVIPLIETRQAVEDIDRILQVPGLEVIFFGPADLSATYGYLGDWEGPGVAEKILRVRETAERAGVASGIMSMNESDAQLRYGQGFNMVGLGSDLGLMIRSAESAMRRLGRETTPHLWF</sequence>
<gene>
    <name evidence="5" type="ORF">GT003_20000</name>
</gene>
<evidence type="ECO:0000256" key="1">
    <source>
        <dbReference type="ARBA" id="ARBA00005568"/>
    </source>
</evidence>
<accession>A0A7X5C3E5</accession>
<dbReference type="InterPro" id="IPR005000">
    <property type="entry name" value="Aldolase/citrate-lyase_domain"/>
</dbReference>
<name>A0A7X5C3E5_9BACL</name>
<protein>
    <recommendedName>
        <fullName evidence="4">HpcH/HpaI aldolase/citrate lyase domain-containing protein</fullName>
    </recommendedName>
</protein>
<dbReference type="RefSeq" id="WP_161701107.1">
    <property type="nucleotide sequence ID" value="NZ_JAAAMU010000011.1"/>
</dbReference>
<dbReference type="Proteomes" id="UP000558113">
    <property type="component" value="Unassembled WGS sequence"/>
</dbReference>
<organism evidence="5 6">
    <name type="scientific">Paenibacillus sacheonensis</name>
    <dbReference type="NCBI Taxonomy" id="742054"/>
    <lineage>
        <taxon>Bacteria</taxon>
        <taxon>Bacillati</taxon>
        <taxon>Bacillota</taxon>
        <taxon>Bacilli</taxon>
        <taxon>Bacillales</taxon>
        <taxon>Paenibacillaceae</taxon>
        <taxon>Paenibacillus</taxon>
    </lineage>
</organism>
<proteinExistence type="inferred from homology"/>
<dbReference type="InterPro" id="IPR015813">
    <property type="entry name" value="Pyrv/PenolPyrv_kinase-like_dom"/>
</dbReference>
<comment type="caution">
    <text evidence="5">The sequence shown here is derived from an EMBL/GenBank/DDBJ whole genome shotgun (WGS) entry which is preliminary data.</text>
</comment>
<dbReference type="GO" id="GO:0046872">
    <property type="term" value="F:metal ion binding"/>
    <property type="evidence" value="ECO:0007669"/>
    <property type="project" value="UniProtKB-KW"/>
</dbReference>
<dbReference type="InterPro" id="IPR050251">
    <property type="entry name" value="HpcH-HpaI_aldolase"/>
</dbReference>
<dbReference type="OrthoDB" id="86160at2"/>
<dbReference type="Gene3D" id="3.20.20.60">
    <property type="entry name" value="Phosphoenolpyruvate-binding domains"/>
    <property type="match status" value="1"/>
</dbReference>
<dbReference type="EMBL" id="JAAAMU010000011">
    <property type="protein sequence ID" value="NBC71284.1"/>
    <property type="molecule type" value="Genomic_DNA"/>
</dbReference>
<evidence type="ECO:0000313" key="6">
    <source>
        <dbReference type="Proteomes" id="UP000558113"/>
    </source>
</evidence>
<evidence type="ECO:0000313" key="5">
    <source>
        <dbReference type="EMBL" id="NBC71284.1"/>
    </source>
</evidence>
<dbReference type="GO" id="GO:0005737">
    <property type="term" value="C:cytoplasm"/>
    <property type="evidence" value="ECO:0007669"/>
    <property type="project" value="TreeGrafter"/>
</dbReference>
<feature type="domain" description="HpcH/HpaI aldolase/citrate lyase" evidence="4">
    <location>
        <begin position="22"/>
        <end position="246"/>
    </location>
</feature>
<evidence type="ECO:0000259" key="4">
    <source>
        <dbReference type="Pfam" id="PF03328"/>
    </source>
</evidence>
<reference evidence="5 6" key="1">
    <citation type="submission" date="2020-01" db="EMBL/GenBank/DDBJ databases">
        <title>Paenibacillus soybeanensis sp. nov. isolated from the nodules of soybean (Glycine max(L.) Merr).</title>
        <authorList>
            <person name="Wang H."/>
        </authorList>
    </citation>
    <scope>NUCLEOTIDE SEQUENCE [LARGE SCALE GENOMIC DNA]</scope>
    <source>
        <strain evidence="5 6">DSM 23054</strain>
    </source>
</reference>
<keyword evidence="3" id="KW-0456">Lyase</keyword>